<dbReference type="InterPro" id="IPR052020">
    <property type="entry name" value="Cyclic_di-GMP/3'3'-cGAMP_PDE"/>
</dbReference>
<dbReference type="Gene3D" id="1.10.10.10">
    <property type="entry name" value="Winged helix-like DNA-binding domain superfamily/Winged helix DNA-binding domain"/>
    <property type="match status" value="1"/>
</dbReference>
<dbReference type="Pfam" id="PF00196">
    <property type="entry name" value="GerE"/>
    <property type="match status" value="1"/>
</dbReference>
<dbReference type="InterPro" id="IPR036388">
    <property type="entry name" value="WH-like_DNA-bd_sf"/>
</dbReference>
<dbReference type="RefSeq" id="WP_310836957.1">
    <property type="nucleotide sequence ID" value="NZ_JAVLSM010000004.1"/>
</dbReference>
<evidence type="ECO:0000313" key="3">
    <source>
        <dbReference type="EMBL" id="MDT0336887.1"/>
    </source>
</evidence>
<dbReference type="PRINTS" id="PR00038">
    <property type="entry name" value="HTHLUXR"/>
</dbReference>
<evidence type="ECO:0000259" key="1">
    <source>
        <dbReference type="PROSITE" id="PS50043"/>
    </source>
</evidence>
<dbReference type="GO" id="GO:0006355">
    <property type="term" value="P:regulation of DNA-templated transcription"/>
    <property type="evidence" value="ECO:0007669"/>
    <property type="project" value="InterPro"/>
</dbReference>
<dbReference type="PROSITE" id="PS50043">
    <property type="entry name" value="HTH_LUXR_2"/>
    <property type="match status" value="1"/>
</dbReference>
<dbReference type="PANTHER" id="PTHR45228">
    <property type="entry name" value="CYCLIC DI-GMP PHOSPHODIESTERASE TM_0186-RELATED"/>
    <property type="match status" value="1"/>
</dbReference>
<protein>
    <submittedName>
        <fullName evidence="3">HD domain-containing phosphohydrolase</fullName>
    </submittedName>
</protein>
<dbReference type="PROSITE" id="PS51832">
    <property type="entry name" value="HD_GYP"/>
    <property type="match status" value="1"/>
</dbReference>
<dbReference type="InterPro" id="IPR037522">
    <property type="entry name" value="HD_GYP_dom"/>
</dbReference>
<proteinExistence type="predicted"/>
<name>A0AAE4G6T4_9BURK</name>
<dbReference type="CDD" id="cd00077">
    <property type="entry name" value="HDc"/>
    <property type="match status" value="1"/>
</dbReference>
<organism evidence="3">
    <name type="scientific">Herbaspirillum huttiense subsp. nephrolepidis</name>
    <dbReference type="NCBI Taxonomy" id="3075126"/>
    <lineage>
        <taxon>Bacteria</taxon>
        <taxon>Pseudomonadati</taxon>
        <taxon>Pseudomonadota</taxon>
        <taxon>Betaproteobacteria</taxon>
        <taxon>Burkholderiales</taxon>
        <taxon>Oxalobacteraceae</taxon>
        <taxon>Herbaspirillum</taxon>
    </lineage>
</organism>
<sequence length="493" mass="52394">MPPDASPLPDAGTSALPAAHLVAAGTAVQVLALVGDLSMGQPPHQSRRSAVLAARIAALDGASADLIQQAQLVAWLRWSGCTANAAGFASLLGDDVGGREAMLRQALPKGHPLNFATVEPLARIHCEVAGDVAGMLGLPGGVETGLRHVWEHYDGSGVPQRLQGAAVPAVVYYTSLAGDLEIHARSHDIPFALEAVQRNGGIKYPAELVSRVLPQAADWLAALDEEADGAAIPVDLPMHAVPLSIVADLIELKLPWLTGYSRRVSELVQRAAVLAGLPVEQQERLARAALIHGIGRASVSNTIWEREGRPGQADWERIRLAPYWTARAGALIPGLHHEAALASQLYERLDGSGYFRGLDADMLGLPARLLAAASVQAALCARRPWREAYAPEAAGEVLQEQARLGRVDPEAVRWVLAAAAGEGVPLPVRKGLLSEREVEVLRRISLGESNKEAARTMQISPSTVRTHVESIFRKLQCSTRAAATLKGLHLGLI</sequence>
<dbReference type="GO" id="GO:0003677">
    <property type="term" value="F:DNA binding"/>
    <property type="evidence" value="ECO:0007669"/>
    <property type="project" value="InterPro"/>
</dbReference>
<gene>
    <name evidence="3" type="ORF">RJN63_08615</name>
</gene>
<dbReference type="AlphaFoldDB" id="A0AAE4G6T4"/>
<dbReference type="InterPro" id="IPR016032">
    <property type="entry name" value="Sig_transdc_resp-reg_C-effctor"/>
</dbReference>
<dbReference type="GO" id="GO:0008081">
    <property type="term" value="F:phosphoric diester hydrolase activity"/>
    <property type="evidence" value="ECO:0007669"/>
    <property type="project" value="UniProtKB-ARBA"/>
</dbReference>
<feature type="domain" description="HTH luxR-type" evidence="1">
    <location>
        <begin position="426"/>
        <end position="491"/>
    </location>
</feature>
<reference evidence="3" key="1">
    <citation type="submission" date="2023-02" db="EMBL/GenBank/DDBJ databases">
        <title>Description of Herbaspirillum huttiense subsp. nephrolepsisexaltata and Herbaspirillum huttiense subsp. lycopersicon.</title>
        <authorList>
            <person name="Poudel M."/>
            <person name="Sharma A."/>
            <person name="Goss E."/>
            <person name="Tapia J.H."/>
            <person name="Harmon C.M."/>
            <person name="Jones J.B."/>
        </authorList>
    </citation>
    <scope>NUCLEOTIDE SEQUENCE</scope>
    <source>
        <strain evidence="3">NC40101</strain>
    </source>
</reference>
<dbReference type="CDD" id="cd06170">
    <property type="entry name" value="LuxR_C_like"/>
    <property type="match status" value="1"/>
</dbReference>
<comment type="caution">
    <text evidence="3">The sequence shown here is derived from an EMBL/GenBank/DDBJ whole genome shotgun (WGS) entry which is preliminary data.</text>
</comment>
<dbReference type="InterPro" id="IPR000792">
    <property type="entry name" value="Tscrpt_reg_LuxR_C"/>
</dbReference>
<dbReference type="SMART" id="SM00421">
    <property type="entry name" value="HTH_LUXR"/>
    <property type="match status" value="1"/>
</dbReference>
<dbReference type="SUPFAM" id="SSF46894">
    <property type="entry name" value="C-terminal effector domain of the bipartite response regulators"/>
    <property type="match status" value="1"/>
</dbReference>
<dbReference type="EMBL" id="JAVRAA010000003">
    <property type="protein sequence ID" value="MDT0336887.1"/>
    <property type="molecule type" value="Genomic_DNA"/>
</dbReference>
<dbReference type="InterPro" id="IPR003607">
    <property type="entry name" value="HD/PDEase_dom"/>
</dbReference>
<dbReference type="SUPFAM" id="SSF109604">
    <property type="entry name" value="HD-domain/PDEase-like"/>
    <property type="match status" value="1"/>
</dbReference>
<evidence type="ECO:0000259" key="2">
    <source>
        <dbReference type="PROSITE" id="PS51832"/>
    </source>
</evidence>
<dbReference type="PANTHER" id="PTHR45228:SF1">
    <property type="entry name" value="CYCLIC DI-GMP PHOSPHODIESTERASE TM_0186"/>
    <property type="match status" value="1"/>
</dbReference>
<dbReference type="Gene3D" id="1.10.3210.10">
    <property type="entry name" value="Hypothetical protein af1432"/>
    <property type="match status" value="1"/>
</dbReference>
<accession>A0AAE4G6T4</accession>
<dbReference type="Pfam" id="PF13487">
    <property type="entry name" value="HD_5"/>
    <property type="match status" value="1"/>
</dbReference>
<feature type="domain" description="HD-GYP" evidence="2">
    <location>
        <begin position="235"/>
        <end position="430"/>
    </location>
</feature>